<sequence length="172" mass="17911">MSAAQEIYTRAGGPLISINLKGLSRTALPNDLRRLCGKSGIENVSVVAVNYSRFRPNGTATLSFTRPEFVPAAVKALDRSVVGGKVITAEPTDDIPVLPRTRGTKGILDAAQRGIYQGNGPNAGVPGGGKMVVLSGLPIALTPGRVADNLRGFKLARSEMGSPAVVKAFKSV</sequence>
<dbReference type="InterPro" id="IPR000504">
    <property type="entry name" value="RRM_dom"/>
</dbReference>
<dbReference type="Pfam" id="PF00076">
    <property type="entry name" value="RRM_1"/>
    <property type="match status" value="1"/>
</dbReference>
<evidence type="ECO:0000259" key="1">
    <source>
        <dbReference type="Pfam" id="PF00076"/>
    </source>
</evidence>
<protein>
    <recommendedName>
        <fullName evidence="1">RRM domain-containing protein</fullName>
    </recommendedName>
</protein>
<dbReference type="OrthoDB" id="5541797at2759"/>
<dbReference type="GO" id="GO:0003723">
    <property type="term" value="F:RNA binding"/>
    <property type="evidence" value="ECO:0007669"/>
    <property type="project" value="InterPro"/>
</dbReference>
<proteinExistence type="predicted"/>
<evidence type="ECO:0000313" key="2">
    <source>
        <dbReference type="EMBL" id="PIL24051.1"/>
    </source>
</evidence>
<organism evidence="2 3">
    <name type="scientific">Ganoderma sinense ZZ0214-1</name>
    <dbReference type="NCBI Taxonomy" id="1077348"/>
    <lineage>
        <taxon>Eukaryota</taxon>
        <taxon>Fungi</taxon>
        <taxon>Dikarya</taxon>
        <taxon>Basidiomycota</taxon>
        <taxon>Agaricomycotina</taxon>
        <taxon>Agaricomycetes</taxon>
        <taxon>Polyporales</taxon>
        <taxon>Polyporaceae</taxon>
        <taxon>Ganoderma</taxon>
    </lineage>
</organism>
<dbReference type="SUPFAM" id="SSF54928">
    <property type="entry name" value="RNA-binding domain, RBD"/>
    <property type="match status" value="1"/>
</dbReference>
<dbReference type="Gene3D" id="3.30.70.330">
    <property type="match status" value="1"/>
</dbReference>
<keyword evidence="3" id="KW-1185">Reference proteome</keyword>
<dbReference type="InterPro" id="IPR035979">
    <property type="entry name" value="RBD_domain_sf"/>
</dbReference>
<name>A0A2G8RRD5_9APHY</name>
<evidence type="ECO:0000313" key="3">
    <source>
        <dbReference type="Proteomes" id="UP000230002"/>
    </source>
</evidence>
<dbReference type="Proteomes" id="UP000230002">
    <property type="component" value="Unassembled WGS sequence"/>
</dbReference>
<reference evidence="2 3" key="1">
    <citation type="journal article" date="2015" name="Sci. Rep.">
        <title>Chromosome-level genome map provides insights into diverse defense mechanisms in the medicinal fungus Ganoderma sinense.</title>
        <authorList>
            <person name="Zhu Y."/>
            <person name="Xu J."/>
            <person name="Sun C."/>
            <person name="Zhou S."/>
            <person name="Xu H."/>
            <person name="Nelson D.R."/>
            <person name="Qian J."/>
            <person name="Song J."/>
            <person name="Luo H."/>
            <person name="Xiang L."/>
            <person name="Li Y."/>
            <person name="Xu Z."/>
            <person name="Ji A."/>
            <person name="Wang L."/>
            <person name="Lu S."/>
            <person name="Hayward A."/>
            <person name="Sun W."/>
            <person name="Li X."/>
            <person name="Schwartz D.C."/>
            <person name="Wang Y."/>
            <person name="Chen S."/>
        </authorList>
    </citation>
    <scope>NUCLEOTIDE SEQUENCE [LARGE SCALE GENOMIC DNA]</scope>
    <source>
        <strain evidence="2 3">ZZ0214-1</strain>
    </source>
</reference>
<dbReference type="EMBL" id="AYKW01000067">
    <property type="protein sequence ID" value="PIL24051.1"/>
    <property type="molecule type" value="Genomic_DNA"/>
</dbReference>
<feature type="domain" description="RRM" evidence="1">
    <location>
        <begin position="20"/>
        <end position="88"/>
    </location>
</feature>
<gene>
    <name evidence="2" type="ORF">GSI_13802</name>
</gene>
<comment type="caution">
    <text evidence="2">The sequence shown here is derived from an EMBL/GenBank/DDBJ whole genome shotgun (WGS) entry which is preliminary data.</text>
</comment>
<dbReference type="AlphaFoldDB" id="A0A2G8RRD5"/>
<dbReference type="InterPro" id="IPR012677">
    <property type="entry name" value="Nucleotide-bd_a/b_plait_sf"/>
</dbReference>
<accession>A0A2G8RRD5</accession>